<dbReference type="InterPro" id="IPR021358">
    <property type="entry name" value="DUF2977"/>
</dbReference>
<organism evidence="1 2">
    <name type="scientific">Anaerofustis stercorihominis</name>
    <dbReference type="NCBI Taxonomy" id="214853"/>
    <lineage>
        <taxon>Bacteria</taxon>
        <taxon>Bacillati</taxon>
        <taxon>Bacillota</taxon>
        <taxon>Clostridia</taxon>
        <taxon>Eubacteriales</taxon>
        <taxon>Eubacteriaceae</taxon>
        <taxon>Anaerofustis</taxon>
    </lineage>
</organism>
<proteinExistence type="predicted"/>
<protein>
    <submittedName>
        <fullName evidence="1">DUF2977 domain-containing protein</fullName>
    </submittedName>
</protein>
<sequence length="131" mass="15631">MKIRLDENNYIAAYAIIGDVEDSIEVGFGEEVFNNLPCFLCKYENEKIVIDEDKKAEYLKEQEHQSQTYIIQSQIDEISMWLDEYDEKYKEYERCQRFGLDFEGDIEELNTQASEKQRLLIELKNQLKLLN</sequence>
<dbReference type="Pfam" id="PF11192">
    <property type="entry name" value="DUF2977"/>
    <property type="match status" value="1"/>
</dbReference>
<accession>A0A3E3DX16</accession>
<dbReference type="AlphaFoldDB" id="A0A3E3DX16"/>
<comment type="caution">
    <text evidence="1">The sequence shown here is derived from an EMBL/GenBank/DDBJ whole genome shotgun (WGS) entry which is preliminary data.</text>
</comment>
<evidence type="ECO:0000313" key="1">
    <source>
        <dbReference type="EMBL" id="RGD73811.1"/>
    </source>
</evidence>
<dbReference type="RefSeq" id="WP_117532428.1">
    <property type="nucleotide sequence ID" value="NZ_QUSM01000004.1"/>
</dbReference>
<reference evidence="1 2" key="1">
    <citation type="submission" date="2018-08" db="EMBL/GenBank/DDBJ databases">
        <title>A genome reference for cultivated species of the human gut microbiota.</title>
        <authorList>
            <person name="Zou Y."/>
            <person name="Xue W."/>
            <person name="Luo G."/>
        </authorList>
    </citation>
    <scope>NUCLEOTIDE SEQUENCE [LARGE SCALE GENOMIC DNA]</scope>
    <source>
        <strain evidence="1 2">AM25-6</strain>
    </source>
</reference>
<gene>
    <name evidence="1" type="ORF">DW687_08525</name>
</gene>
<dbReference type="Proteomes" id="UP000261212">
    <property type="component" value="Unassembled WGS sequence"/>
</dbReference>
<dbReference type="EMBL" id="QUSM01000004">
    <property type="protein sequence ID" value="RGD73811.1"/>
    <property type="molecule type" value="Genomic_DNA"/>
</dbReference>
<name>A0A3E3DX16_9FIRM</name>
<evidence type="ECO:0000313" key="2">
    <source>
        <dbReference type="Proteomes" id="UP000261212"/>
    </source>
</evidence>